<dbReference type="InterPro" id="IPR006311">
    <property type="entry name" value="TAT_signal"/>
</dbReference>
<evidence type="ECO:0000256" key="2">
    <source>
        <dbReference type="ARBA" id="ARBA00022559"/>
    </source>
</evidence>
<name>A0A2U1T4Y3_9CORY</name>
<keyword evidence="3" id="KW-0349">Heme</keyword>
<keyword evidence="6" id="KW-0560">Oxidoreductase</keyword>
<dbReference type="Pfam" id="PF04261">
    <property type="entry name" value="Dyp_perox_N"/>
    <property type="match status" value="1"/>
</dbReference>
<dbReference type="GO" id="GO:0005829">
    <property type="term" value="C:cytosol"/>
    <property type="evidence" value="ECO:0007669"/>
    <property type="project" value="TreeGrafter"/>
</dbReference>
<dbReference type="Pfam" id="PF20628">
    <property type="entry name" value="Dyp_perox_C"/>
    <property type="match status" value="1"/>
</dbReference>
<dbReference type="InterPro" id="IPR006314">
    <property type="entry name" value="Dyp_peroxidase"/>
</dbReference>
<dbReference type="PANTHER" id="PTHR30521:SF4">
    <property type="entry name" value="DEFERROCHELATASE"/>
    <property type="match status" value="1"/>
</dbReference>
<dbReference type="GO" id="GO:0020037">
    <property type="term" value="F:heme binding"/>
    <property type="evidence" value="ECO:0007669"/>
    <property type="project" value="InterPro"/>
</dbReference>
<evidence type="ECO:0000313" key="11">
    <source>
        <dbReference type="EMBL" id="PWC01053.1"/>
    </source>
</evidence>
<dbReference type="GO" id="GO:0004601">
    <property type="term" value="F:peroxidase activity"/>
    <property type="evidence" value="ECO:0007669"/>
    <property type="project" value="UniProtKB-KW"/>
</dbReference>
<accession>A0A2U1T4Y3</accession>
<dbReference type="OrthoDB" id="9781066at2"/>
<feature type="domain" description="Dyp-type peroxidase C-terminal" evidence="10">
    <location>
        <begin position="213"/>
        <end position="394"/>
    </location>
</feature>
<dbReference type="PANTHER" id="PTHR30521">
    <property type="entry name" value="DEFERROCHELATASE/PEROXIDASE"/>
    <property type="match status" value="1"/>
</dbReference>
<evidence type="ECO:0000259" key="9">
    <source>
        <dbReference type="Pfam" id="PF04261"/>
    </source>
</evidence>
<dbReference type="PROSITE" id="PS51404">
    <property type="entry name" value="DYP_PEROXIDASE"/>
    <property type="match status" value="1"/>
</dbReference>
<keyword evidence="7" id="KW-0408">Iron</keyword>
<evidence type="ECO:0000256" key="4">
    <source>
        <dbReference type="ARBA" id="ARBA00022723"/>
    </source>
</evidence>
<dbReference type="SUPFAM" id="SSF54909">
    <property type="entry name" value="Dimeric alpha+beta barrel"/>
    <property type="match status" value="1"/>
</dbReference>
<dbReference type="KEGG" id="cyz:C3B44_04955"/>
<keyword evidence="4" id="KW-0479">Metal-binding</keyword>
<evidence type="ECO:0000313" key="12">
    <source>
        <dbReference type="Proteomes" id="UP000244989"/>
    </source>
</evidence>
<dbReference type="AlphaFoldDB" id="A0A2U1T4Y3"/>
<evidence type="ECO:0000259" key="10">
    <source>
        <dbReference type="Pfam" id="PF20628"/>
    </source>
</evidence>
<dbReference type="GO" id="GO:0046872">
    <property type="term" value="F:metal ion binding"/>
    <property type="evidence" value="ECO:0007669"/>
    <property type="project" value="UniProtKB-KW"/>
</dbReference>
<protein>
    <submittedName>
        <fullName evidence="11">Dyp-type peroxidase</fullName>
    </submittedName>
</protein>
<evidence type="ECO:0000256" key="8">
    <source>
        <dbReference type="ARBA" id="ARBA00025737"/>
    </source>
</evidence>
<keyword evidence="5" id="KW-0732">Signal</keyword>
<keyword evidence="12" id="KW-1185">Reference proteome</keyword>
<proteinExistence type="inferred from homology"/>
<evidence type="ECO:0000256" key="5">
    <source>
        <dbReference type="ARBA" id="ARBA00022729"/>
    </source>
</evidence>
<comment type="cofactor">
    <cofactor evidence="1">
        <name>heme b</name>
        <dbReference type="ChEBI" id="CHEBI:60344"/>
    </cofactor>
</comment>
<dbReference type="EMBL" id="QEEZ01000020">
    <property type="protein sequence ID" value="PWC01053.1"/>
    <property type="molecule type" value="Genomic_DNA"/>
</dbReference>
<evidence type="ECO:0000256" key="3">
    <source>
        <dbReference type="ARBA" id="ARBA00022617"/>
    </source>
</evidence>
<comment type="caution">
    <text evidence="11">The sequence shown here is derived from an EMBL/GenBank/DDBJ whole genome shotgun (WGS) entry which is preliminary data.</text>
</comment>
<keyword evidence="2 11" id="KW-0575">Peroxidase</keyword>
<dbReference type="InterPro" id="IPR048327">
    <property type="entry name" value="Dyp_perox_N"/>
</dbReference>
<dbReference type="NCBIfam" id="TIGR01413">
    <property type="entry name" value="Dyp_perox_fam"/>
    <property type="match status" value="1"/>
</dbReference>
<dbReference type="InterPro" id="IPR011008">
    <property type="entry name" value="Dimeric_a/b-barrel"/>
</dbReference>
<gene>
    <name evidence="11" type="ORF">DF222_09630</name>
</gene>
<dbReference type="PROSITE" id="PS51318">
    <property type="entry name" value="TAT"/>
    <property type="match status" value="1"/>
</dbReference>
<organism evidence="11 12">
    <name type="scientific">Corynebacterium yudongzhengii</name>
    <dbReference type="NCBI Taxonomy" id="2080740"/>
    <lineage>
        <taxon>Bacteria</taxon>
        <taxon>Bacillati</taxon>
        <taxon>Actinomycetota</taxon>
        <taxon>Actinomycetes</taxon>
        <taxon>Mycobacteriales</taxon>
        <taxon>Corynebacteriaceae</taxon>
        <taxon>Corynebacterium</taxon>
    </lineage>
</organism>
<dbReference type="InterPro" id="IPR048328">
    <property type="entry name" value="Dyp_perox_C"/>
</dbReference>
<evidence type="ECO:0000256" key="6">
    <source>
        <dbReference type="ARBA" id="ARBA00023002"/>
    </source>
</evidence>
<feature type="domain" description="Dyp-type peroxidase N-terminal" evidence="9">
    <location>
        <begin position="61"/>
        <end position="201"/>
    </location>
</feature>
<evidence type="ECO:0000256" key="1">
    <source>
        <dbReference type="ARBA" id="ARBA00001970"/>
    </source>
</evidence>
<evidence type="ECO:0000256" key="7">
    <source>
        <dbReference type="ARBA" id="ARBA00023004"/>
    </source>
</evidence>
<comment type="similarity">
    <text evidence="8">Belongs to the DyP-type peroxidase family.</text>
</comment>
<sequence length="408" mass="44957">MSEVSRRGFLVAGGTVAASAALIARGGQAPAQAAAMRRDAEEFDEHSYLAEYTVSFDGAHQAGISTPHQAHLNLVGFDFHAGASREDVQRLLKLWTSDARALCQGETPPGSLEPEMSASPANLTITCGIGPRVFEIIGEKRPGFLDPIPAFELDELEENWGQTDLVLQICGDDPTTVSHATRHMVRSSKTYVSTGWMQQGFLNAHGTSGESPTPRNLFGQLDGSVNPRGVEDFAEQVWIDDGPDWARDSTVMVVRRIRMNLDTWEELDRASRENAVGRRLDDGAPLSGGGEFDDIDLHATDDYGLPVIDRNSHAARAHPPAGHPEQRLLRRSYNYDLPPVPGDQLSNSGLVFICFQKDPHEQFVPIQKRLDERDLLNEWITHIGSAAYWIPPGVGRDRDAYWAQSLLE</sequence>
<dbReference type="RefSeq" id="WP_108431403.1">
    <property type="nucleotide sequence ID" value="NZ_CP026947.1"/>
</dbReference>
<dbReference type="Proteomes" id="UP000244989">
    <property type="component" value="Unassembled WGS sequence"/>
</dbReference>
<reference evidence="12" key="1">
    <citation type="submission" date="2018-04" db="EMBL/GenBank/DDBJ databases">
        <authorList>
            <person name="Liu S."/>
            <person name="Wang Z."/>
            <person name="Li J."/>
        </authorList>
    </citation>
    <scope>NUCLEOTIDE SEQUENCE [LARGE SCALE GENOMIC DNA]</scope>
    <source>
        <strain evidence="12">2189</strain>
    </source>
</reference>